<protein>
    <submittedName>
        <fullName evidence="2">Anti-anti-sigma factor</fullName>
    </submittedName>
</protein>
<evidence type="ECO:0000313" key="3">
    <source>
        <dbReference type="EMBL" id="OHX21014.1"/>
    </source>
</evidence>
<name>A0A1S1X191_9NEIS</name>
<dbReference type="PROSITE" id="PS50801">
    <property type="entry name" value="STAS"/>
    <property type="match status" value="1"/>
</dbReference>
<evidence type="ECO:0000259" key="1">
    <source>
        <dbReference type="PROSITE" id="PS50801"/>
    </source>
</evidence>
<organism evidence="2 4">
    <name type="scientific">Chromobacterium sphagni</name>
    <dbReference type="NCBI Taxonomy" id="1903179"/>
    <lineage>
        <taxon>Bacteria</taxon>
        <taxon>Pseudomonadati</taxon>
        <taxon>Pseudomonadota</taxon>
        <taxon>Betaproteobacteria</taxon>
        <taxon>Neisseriales</taxon>
        <taxon>Chromobacteriaceae</taxon>
        <taxon>Chromobacterium</taxon>
    </lineage>
</organism>
<feature type="domain" description="STAS" evidence="1">
    <location>
        <begin position="1"/>
        <end position="104"/>
    </location>
</feature>
<accession>A0A1S1X191</accession>
<evidence type="ECO:0000313" key="2">
    <source>
        <dbReference type="EMBL" id="OHX13189.1"/>
    </source>
</evidence>
<dbReference type="Gene3D" id="3.30.750.24">
    <property type="entry name" value="STAS domain"/>
    <property type="match status" value="1"/>
</dbReference>
<dbReference type="STRING" id="1903179.BI347_06490"/>
<dbReference type="RefSeq" id="WP_071110975.1">
    <property type="nucleotide sequence ID" value="NZ_MKCS01000001.1"/>
</dbReference>
<comment type="caution">
    <text evidence="2">The sequence shown here is derived from an EMBL/GenBank/DDBJ whole genome shotgun (WGS) entry which is preliminary data.</text>
</comment>
<dbReference type="Pfam" id="PF01740">
    <property type="entry name" value="STAS"/>
    <property type="match status" value="1"/>
</dbReference>
<dbReference type="EMBL" id="MKCT01000001">
    <property type="protein sequence ID" value="OHX21014.1"/>
    <property type="molecule type" value="Genomic_DNA"/>
</dbReference>
<evidence type="ECO:0000313" key="5">
    <source>
        <dbReference type="Proteomes" id="UP000180280"/>
    </source>
</evidence>
<proteinExistence type="predicted"/>
<reference evidence="4 5" key="1">
    <citation type="submission" date="2016-09" db="EMBL/GenBank/DDBJ databases">
        <title>Chromobacterium muskegensis sp. nov., an insecticidal bacterium isolated from Sphagnum bogs.</title>
        <authorList>
            <person name="Sparks M.E."/>
            <person name="Blackburn M.B."/>
            <person name="Gundersen-Rindal D.E."/>
            <person name="Mitchell A."/>
            <person name="Farrar R."/>
            <person name="Kuhar D."/>
        </authorList>
    </citation>
    <scope>NUCLEOTIDE SEQUENCE [LARGE SCALE GENOMIC DNA]</scope>
    <source>
        <strain evidence="3 5">14B-1</strain>
        <strain evidence="2 4">37-2</strain>
    </source>
</reference>
<dbReference type="SUPFAM" id="SSF52091">
    <property type="entry name" value="SpoIIaa-like"/>
    <property type="match status" value="1"/>
</dbReference>
<sequence>MRPIVKVEGSIGLMILIGQFDFNMHREFREASQGLLENDQIRTIRIDFAEVPWIDSSALGMLLLLRERASATRNIPLELLNCRPDVKQIFAVASLLREFNFQPA</sequence>
<dbReference type="Proteomes" id="UP000180088">
    <property type="component" value="Unassembled WGS sequence"/>
</dbReference>
<dbReference type="InterPro" id="IPR002645">
    <property type="entry name" value="STAS_dom"/>
</dbReference>
<keyword evidence="5" id="KW-1185">Reference proteome</keyword>
<gene>
    <name evidence="3" type="ORF">BI344_00195</name>
    <name evidence="2" type="ORF">BI347_06490</name>
</gene>
<dbReference type="CDD" id="cd07043">
    <property type="entry name" value="STAS_anti-anti-sigma_factors"/>
    <property type="match status" value="1"/>
</dbReference>
<dbReference type="AlphaFoldDB" id="A0A1S1X191"/>
<dbReference type="InterPro" id="IPR036513">
    <property type="entry name" value="STAS_dom_sf"/>
</dbReference>
<evidence type="ECO:0000313" key="4">
    <source>
        <dbReference type="Proteomes" id="UP000180088"/>
    </source>
</evidence>
<dbReference type="Proteomes" id="UP000180280">
    <property type="component" value="Unassembled WGS sequence"/>
</dbReference>
<dbReference type="EMBL" id="MKCS01000001">
    <property type="protein sequence ID" value="OHX13189.1"/>
    <property type="molecule type" value="Genomic_DNA"/>
</dbReference>